<proteinExistence type="predicted"/>
<evidence type="ECO:0000313" key="1">
    <source>
        <dbReference type="EMBL" id="CCI44307.1"/>
    </source>
</evidence>
<dbReference type="EMBL" id="CAIX01000066">
    <property type="protein sequence ID" value="CCI44307.1"/>
    <property type="molecule type" value="Genomic_DNA"/>
</dbReference>
<organism evidence="1 2">
    <name type="scientific">Albugo candida</name>
    <dbReference type="NCBI Taxonomy" id="65357"/>
    <lineage>
        <taxon>Eukaryota</taxon>
        <taxon>Sar</taxon>
        <taxon>Stramenopiles</taxon>
        <taxon>Oomycota</taxon>
        <taxon>Peronosporomycetes</taxon>
        <taxon>Albuginales</taxon>
        <taxon>Albuginaceae</taxon>
        <taxon>Albugo</taxon>
    </lineage>
</organism>
<keyword evidence="2" id="KW-1185">Reference proteome</keyword>
<name>A0A024GBS1_9STRA</name>
<dbReference type="Proteomes" id="UP000053237">
    <property type="component" value="Unassembled WGS sequence"/>
</dbReference>
<comment type="caution">
    <text evidence="1">The sequence shown here is derived from an EMBL/GenBank/DDBJ whole genome shotgun (WGS) entry which is preliminary data.</text>
</comment>
<evidence type="ECO:0000313" key="2">
    <source>
        <dbReference type="Proteomes" id="UP000053237"/>
    </source>
</evidence>
<reference evidence="1 2" key="1">
    <citation type="submission" date="2012-05" db="EMBL/GenBank/DDBJ databases">
        <title>Recombination and specialization in a pathogen metapopulation.</title>
        <authorList>
            <person name="Gardiner A."/>
            <person name="Kemen E."/>
            <person name="Schultz-Larsen T."/>
            <person name="MacLean D."/>
            <person name="Van Oosterhout C."/>
            <person name="Jones J.D.G."/>
        </authorList>
    </citation>
    <scope>NUCLEOTIDE SEQUENCE [LARGE SCALE GENOMIC DNA]</scope>
    <source>
        <strain evidence="1 2">Ac Nc2</strain>
    </source>
</reference>
<sequence>MRGLVGRLNRLEESKLRSEGKWAKDGMPRKISDGKSMGLERNPNLFELAVRRGPWMHLYPLTDIPERTWRKEFIDIRYTLVRYHLIDSAQSLDLIDALKNECTFMMGEASRAICQQLDTKYRYVPELDEAVVRVGFRDNDRRTFHVNGVGGLKEIRGTKEMVCRHEYARPVVYGIQDEFRDPDARQKELKIKPFDGKEFFLGLGSAS</sequence>
<protein>
    <submittedName>
        <fullName evidence="1">Uncharacterized protein</fullName>
    </submittedName>
</protein>
<accession>A0A024GBS1</accession>
<dbReference type="InParanoid" id="A0A024GBS1"/>
<dbReference type="AlphaFoldDB" id="A0A024GBS1"/>
<gene>
    <name evidence="1" type="ORF">BN9_050910</name>
</gene>